<sequence>MLPVLRQRSAYRRLLTLRPQITSRTKLSSPSLPIRRPVFCPISGTRAIYTGPRKQEPRMSNEPKVDLAKFLNPSVPKRVYDFWFQHVEHDQNLTLPTQEVFKPWFTKDAGFDLECATQFKPILAAIHQARPELQTQEQVEAQAQQILELVSPGSALDWLGLIVLLDQLPRNCYRGEEAALVFSFFDTIARVITLRALEKKIEYSPEVRYRLALRHWFYLPLMHSENLSHQEIMLEKYREMDEDIRRLLDEQPAEGLGEQELADREILVGNRKAVEAISALNLNFQKEHYDIIARFGRYPYRNKVLRRTTTPEEEKFLQEADISFG</sequence>
<dbReference type="InterPro" id="IPR011990">
    <property type="entry name" value="TPR-like_helical_dom_sf"/>
</dbReference>
<proteinExistence type="predicted"/>
<evidence type="ECO:0000313" key="1">
    <source>
        <dbReference type="EMBL" id="BCS27198.1"/>
    </source>
</evidence>
<reference evidence="1" key="2">
    <citation type="submission" date="2021-02" db="EMBL/GenBank/DDBJ databases">
        <title>Aspergillus puulaauensis MK2 genome sequence.</title>
        <authorList>
            <person name="Futagami T."/>
            <person name="Mori K."/>
            <person name="Kadooka C."/>
            <person name="Tanaka T."/>
        </authorList>
    </citation>
    <scope>NUCLEOTIDE SEQUENCE</scope>
    <source>
        <strain evidence="1">MK2</strain>
    </source>
</reference>
<keyword evidence="2" id="KW-1185">Reference proteome</keyword>
<dbReference type="Gene3D" id="1.25.40.10">
    <property type="entry name" value="Tetratricopeptide repeat domain"/>
    <property type="match status" value="1"/>
</dbReference>
<organism evidence="1 2">
    <name type="scientific">Aspergillus puulaauensis</name>
    <dbReference type="NCBI Taxonomy" id="1220207"/>
    <lineage>
        <taxon>Eukaryota</taxon>
        <taxon>Fungi</taxon>
        <taxon>Dikarya</taxon>
        <taxon>Ascomycota</taxon>
        <taxon>Pezizomycotina</taxon>
        <taxon>Eurotiomycetes</taxon>
        <taxon>Eurotiomycetidae</taxon>
        <taxon>Eurotiales</taxon>
        <taxon>Aspergillaceae</taxon>
        <taxon>Aspergillus</taxon>
    </lineage>
</organism>
<accession>A0A7R7XUI0</accession>
<dbReference type="RefSeq" id="XP_041559392.1">
    <property type="nucleotide sequence ID" value="XM_041693465.1"/>
</dbReference>
<name>A0A7R7XUI0_9EURO</name>
<protein>
    <recommendedName>
        <fullName evidence="3">DUF924-domain-containing protein</fullName>
    </recommendedName>
</protein>
<evidence type="ECO:0000313" key="2">
    <source>
        <dbReference type="Proteomes" id="UP000654913"/>
    </source>
</evidence>
<dbReference type="PANTHER" id="PTHR23004">
    <property type="entry name" value="DOUBLECORTIN DOMAIN CONTAINING 2"/>
    <property type="match status" value="1"/>
</dbReference>
<dbReference type="InterPro" id="IPR010323">
    <property type="entry name" value="DUF924"/>
</dbReference>
<reference evidence="1" key="1">
    <citation type="submission" date="2021-01" db="EMBL/GenBank/DDBJ databases">
        <authorList>
            <consortium name="Aspergillus puulaauensis MK2 genome sequencing consortium"/>
            <person name="Kazuki M."/>
            <person name="Futagami T."/>
        </authorList>
    </citation>
    <scope>NUCLEOTIDE SEQUENCE</scope>
    <source>
        <strain evidence="1">MK2</strain>
    </source>
</reference>
<dbReference type="Gene3D" id="1.20.58.320">
    <property type="entry name" value="TPR-like"/>
    <property type="match status" value="1"/>
</dbReference>
<dbReference type="PANTHER" id="PTHR23004:SF7">
    <property type="entry name" value="DUF924-DOMAIN-CONTAINING PROTEIN"/>
    <property type="match status" value="1"/>
</dbReference>
<dbReference type="EMBL" id="AP024448">
    <property type="protein sequence ID" value="BCS27198.1"/>
    <property type="molecule type" value="Genomic_DNA"/>
</dbReference>
<dbReference type="Proteomes" id="UP000654913">
    <property type="component" value="Chromosome 6"/>
</dbReference>
<dbReference type="OrthoDB" id="414698at2759"/>
<dbReference type="GeneID" id="64977203"/>
<dbReference type="KEGG" id="apuu:APUU_60246A"/>
<dbReference type="Pfam" id="PF06041">
    <property type="entry name" value="DUF924"/>
    <property type="match status" value="1"/>
</dbReference>
<dbReference type="SUPFAM" id="SSF48452">
    <property type="entry name" value="TPR-like"/>
    <property type="match status" value="1"/>
</dbReference>
<dbReference type="AlphaFoldDB" id="A0A7R7XUI0"/>
<evidence type="ECO:0008006" key="3">
    <source>
        <dbReference type="Google" id="ProtNLM"/>
    </source>
</evidence>
<gene>
    <name evidence="1" type="ORF">APUU_60246A</name>
</gene>